<evidence type="ECO:0000313" key="2">
    <source>
        <dbReference type="EMBL" id="MDH6064777.1"/>
    </source>
</evidence>
<name>A0AA43GZZ2_9CYAN</name>
<protein>
    <submittedName>
        <fullName evidence="2">Uncharacterized protein</fullName>
    </submittedName>
</protein>
<dbReference type="Proteomes" id="UP001159370">
    <property type="component" value="Unassembled WGS sequence"/>
</dbReference>
<dbReference type="EMBL" id="JANQDL010000095">
    <property type="protein sequence ID" value="MDH6064777.1"/>
    <property type="molecule type" value="Genomic_DNA"/>
</dbReference>
<keyword evidence="1" id="KW-0472">Membrane</keyword>
<evidence type="ECO:0000313" key="3">
    <source>
        <dbReference type="Proteomes" id="UP001159370"/>
    </source>
</evidence>
<dbReference type="RefSeq" id="WP_280649380.1">
    <property type="nucleotide sequence ID" value="NZ_JANQDL010000095.1"/>
</dbReference>
<comment type="caution">
    <text evidence="2">The sequence shown here is derived from an EMBL/GenBank/DDBJ whole genome shotgun (WGS) entry which is preliminary data.</text>
</comment>
<feature type="transmembrane region" description="Helical" evidence="1">
    <location>
        <begin position="76"/>
        <end position="97"/>
    </location>
</feature>
<reference evidence="2 3" key="1">
    <citation type="journal article" date="2023" name="J. Phycol.">
        <title>Chrysosporum ovalisporum is synonymous with the true-branching cyanobacterium Umezakia natans (Nostocales/Aphanizomenonaceae).</title>
        <authorList>
            <person name="McGregor G.B."/>
            <person name="Sendall B.C."/>
            <person name="Niiyama Y."/>
            <person name="Tuji A."/>
            <person name="Willis A."/>
        </authorList>
    </citation>
    <scope>NUCLEOTIDE SEQUENCE [LARGE SCALE GENOMIC DNA]</scope>
    <source>
        <strain evidence="2 3">FSS-62</strain>
    </source>
</reference>
<keyword evidence="1" id="KW-0812">Transmembrane</keyword>
<proteinExistence type="predicted"/>
<keyword evidence="1" id="KW-1133">Transmembrane helix</keyword>
<organism evidence="2 3">
    <name type="scientific">Umezakia ovalisporum FSS-62</name>
    <dbReference type="NCBI Taxonomy" id="2971776"/>
    <lineage>
        <taxon>Bacteria</taxon>
        <taxon>Bacillati</taxon>
        <taxon>Cyanobacteriota</taxon>
        <taxon>Cyanophyceae</taxon>
        <taxon>Nostocales</taxon>
        <taxon>Nodulariaceae</taxon>
        <taxon>Umezakia</taxon>
    </lineage>
</organism>
<accession>A0AA43GZZ2</accession>
<dbReference type="GeneID" id="83684582"/>
<gene>
    <name evidence="2" type="ORF">NWP23_13650</name>
</gene>
<dbReference type="AlphaFoldDB" id="A0AA43GZZ2"/>
<feature type="transmembrane region" description="Helical" evidence="1">
    <location>
        <begin position="44"/>
        <end position="64"/>
    </location>
</feature>
<sequence>MNINEKHDSYVVEFFTEDSEKIMKTNLKENRNSLLILTGKGLKYFLLTLASFAISLVIFQILGISSLAQTLGSFNVWIWFARVAGLLFALFALAMIVESWR</sequence>
<evidence type="ECO:0000256" key="1">
    <source>
        <dbReference type="SAM" id="Phobius"/>
    </source>
</evidence>